<dbReference type="EMBL" id="VSRR010036640">
    <property type="protein sequence ID" value="MPC73359.1"/>
    <property type="molecule type" value="Genomic_DNA"/>
</dbReference>
<reference evidence="2 3" key="1">
    <citation type="submission" date="2019-05" db="EMBL/GenBank/DDBJ databases">
        <title>Another draft genome of Portunus trituberculatus and its Hox gene families provides insights of decapod evolution.</title>
        <authorList>
            <person name="Jeong J.-H."/>
            <person name="Song I."/>
            <person name="Kim S."/>
            <person name="Choi T."/>
            <person name="Kim D."/>
            <person name="Ryu S."/>
            <person name="Kim W."/>
        </authorList>
    </citation>
    <scope>NUCLEOTIDE SEQUENCE [LARGE SCALE GENOMIC DNA]</scope>
    <source>
        <tissue evidence="2">Muscle</tissue>
    </source>
</reference>
<feature type="region of interest" description="Disordered" evidence="1">
    <location>
        <begin position="39"/>
        <end position="71"/>
    </location>
</feature>
<accession>A0A5B7HUB8</accession>
<evidence type="ECO:0000313" key="3">
    <source>
        <dbReference type="Proteomes" id="UP000324222"/>
    </source>
</evidence>
<gene>
    <name evidence="2" type="ORF">E2C01_067685</name>
</gene>
<evidence type="ECO:0000256" key="1">
    <source>
        <dbReference type="SAM" id="MobiDB-lite"/>
    </source>
</evidence>
<protein>
    <submittedName>
        <fullName evidence="2">Uncharacterized protein</fullName>
    </submittedName>
</protein>
<evidence type="ECO:0000313" key="2">
    <source>
        <dbReference type="EMBL" id="MPC73359.1"/>
    </source>
</evidence>
<organism evidence="2 3">
    <name type="scientific">Portunus trituberculatus</name>
    <name type="common">Swimming crab</name>
    <name type="synonym">Neptunus trituberculatus</name>
    <dbReference type="NCBI Taxonomy" id="210409"/>
    <lineage>
        <taxon>Eukaryota</taxon>
        <taxon>Metazoa</taxon>
        <taxon>Ecdysozoa</taxon>
        <taxon>Arthropoda</taxon>
        <taxon>Crustacea</taxon>
        <taxon>Multicrustacea</taxon>
        <taxon>Malacostraca</taxon>
        <taxon>Eumalacostraca</taxon>
        <taxon>Eucarida</taxon>
        <taxon>Decapoda</taxon>
        <taxon>Pleocyemata</taxon>
        <taxon>Brachyura</taxon>
        <taxon>Eubrachyura</taxon>
        <taxon>Portunoidea</taxon>
        <taxon>Portunidae</taxon>
        <taxon>Portuninae</taxon>
        <taxon>Portunus</taxon>
    </lineage>
</organism>
<dbReference type="AlphaFoldDB" id="A0A5B7HUB8"/>
<keyword evidence="3" id="KW-1185">Reference proteome</keyword>
<proteinExistence type="predicted"/>
<feature type="compositionally biased region" description="Basic and acidic residues" evidence="1">
    <location>
        <begin position="44"/>
        <end position="65"/>
    </location>
</feature>
<name>A0A5B7HUB8_PORTR</name>
<dbReference type="Proteomes" id="UP000324222">
    <property type="component" value="Unassembled WGS sequence"/>
</dbReference>
<comment type="caution">
    <text evidence="2">The sequence shown here is derived from an EMBL/GenBank/DDBJ whole genome shotgun (WGS) entry which is preliminary data.</text>
</comment>
<sequence length="79" mass="8769">MQPDTSNAGTERQEVASNVIHPVLSIPCCHQGLGECLSYPLQNPKKDNWSGRREEEKRKSGREEDSVCEDTSVVQVNLG</sequence>